<dbReference type="Pfam" id="PF07690">
    <property type="entry name" value="MFS_1"/>
    <property type="match status" value="1"/>
</dbReference>
<proteinExistence type="predicted"/>
<name>A0AAE0NPM9_9PEZI</name>
<accession>A0AAE0NPM9</accession>
<feature type="transmembrane region" description="Helical" evidence="7">
    <location>
        <begin position="84"/>
        <end position="108"/>
    </location>
</feature>
<evidence type="ECO:0000313" key="9">
    <source>
        <dbReference type="Proteomes" id="UP001285441"/>
    </source>
</evidence>
<evidence type="ECO:0000256" key="1">
    <source>
        <dbReference type="ARBA" id="ARBA00004141"/>
    </source>
</evidence>
<sequence>MADTDEKPTTKPEKQYPNIAANTTAQDILESITTTAVTVADQDDGNGATKRKKRVKPARFWMIIHFITSNPGVPSRLFSNRTSAGGYILAFVSSVLLQTAGYFLPVYFQAVVGTTVMDSGLYFLPFAMGTLFTAAVGGIAMSHLGVYRPVHVVSFALSAVGFGLFTLLRPDTPKVAWAWYELVLVFGLGPTISTVLPSILAGLPQSDVVAATAVFSFIKTFGFVWGVLIRFILFDGVFENNLPAVSDASLLGQLTNGEA</sequence>
<evidence type="ECO:0000256" key="4">
    <source>
        <dbReference type="ARBA" id="ARBA00022989"/>
    </source>
</evidence>
<feature type="transmembrane region" description="Helical" evidence="7">
    <location>
        <begin position="150"/>
        <end position="168"/>
    </location>
</feature>
<dbReference type="PANTHER" id="PTHR23501:SF187">
    <property type="entry name" value="MAJOR FACILITATOR SUPERFAMILY (MFS) PROFILE DOMAIN-CONTAINING PROTEIN"/>
    <property type="match status" value="1"/>
</dbReference>
<keyword evidence="2" id="KW-0813">Transport</keyword>
<feature type="transmembrane region" description="Helical" evidence="7">
    <location>
        <begin position="120"/>
        <end position="144"/>
    </location>
</feature>
<comment type="caution">
    <text evidence="8">The sequence shown here is derived from an EMBL/GenBank/DDBJ whole genome shotgun (WGS) entry which is preliminary data.</text>
</comment>
<keyword evidence="5 7" id="KW-0472">Membrane</keyword>
<evidence type="ECO:0000313" key="8">
    <source>
        <dbReference type="EMBL" id="KAK3385397.1"/>
    </source>
</evidence>
<dbReference type="SUPFAM" id="SSF103473">
    <property type="entry name" value="MFS general substrate transporter"/>
    <property type="match status" value="1"/>
</dbReference>
<evidence type="ECO:0000256" key="5">
    <source>
        <dbReference type="ARBA" id="ARBA00023136"/>
    </source>
</evidence>
<reference evidence="8" key="2">
    <citation type="submission" date="2023-06" db="EMBL/GenBank/DDBJ databases">
        <authorList>
            <consortium name="Lawrence Berkeley National Laboratory"/>
            <person name="Haridas S."/>
            <person name="Hensen N."/>
            <person name="Bonometti L."/>
            <person name="Westerberg I."/>
            <person name="Brannstrom I.O."/>
            <person name="Guillou S."/>
            <person name="Cros-Aarteil S."/>
            <person name="Calhoun S."/>
            <person name="Kuo A."/>
            <person name="Mondo S."/>
            <person name="Pangilinan J."/>
            <person name="Riley R."/>
            <person name="LaButti K."/>
            <person name="Andreopoulos B."/>
            <person name="Lipzen A."/>
            <person name="Chen C."/>
            <person name="Yanf M."/>
            <person name="Daum C."/>
            <person name="Ng V."/>
            <person name="Clum A."/>
            <person name="Steindorff A."/>
            <person name="Ohm R."/>
            <person name="Martin F."/>
            <person name="Silar P."/>
            <person name="Natvig D."/>
            <person name="Lalanne C."/>
            <person name="Gautier V."/>
            <person name="Ament-velasquez S.L."/>
            <person name="Kruys A."/>
            <person name="Hutchinson M.I."/>
            <person name="Powell A.J."/>
            <person name="Barry K."/>
            <person name="Miller A.N."/>
            <person name="Grigoriev I.V."/>
            <person name="Debuchy R."/>
            <person name="Gladieux P."/>
            <person name="Thoren M.H."/>
            <person name="Johannesson H."/>
        </authorList>
    </citation>
    <scope>NUCLEOTIDE SEQUENCE</scope>
    <source>
        <strain evidence="8">CBS 232.78</strain>
    </source>
</reference>
<evidence type="ECO:0000256" key="3">
    <source>
        <dbReference type="ARBA" id="ARBA00022692"/>
    </source>
</evidence>
<reference evidence="8" key="1">
    <citation type="journal article" date="2023" name="Mol. Phylogenet. Evol.">
        <title>Genome-scale phylogeny and comparative genomics of the fungal order Sordariales.</title>
        <authorList>
            <person name="Hensen N."/>
            <person name="Bonometti L."/>
            <person name="Westerberg I."/>
            <person name="Brannstrom I.O."/>
            <person name="Guillou S."/>
            <person name="Cros-Aarteil S."/>
            <person name="Calhoun S."/>
            <person name="Haridas S."/>
            <person name="Kuo A."/>
            <person name="Mondo S."/>
            <person name="Pangilinan J."/>
            <person name="Riley R."/>
            <person name="LaButti K."/>
            <person name="Andreopoulos B."/>
            <person name="Lipzen A."/>
            <person name="Chen C."/>
            <person name="Yan M."/>
            <person name="Daum C."/>
            <person name="Ng V."/>
            <person name="Clum A."/>
            <person name="Steindorff A."/>
            <person name="Ohm R.A."/>
            <person name="Martin F."/>
            <person name="Silar P."/>
            <person name="Natvig D.O."/>
            <person name="Lalanne C."/>
            <person name="Gautier V."/>
            <person name="Ament-Velasquez S.L."/>
            <person name="Kruys A."/>
            <person name="Hutchinson M.I."/>
            <person name="Powell A.J."/>
            <person name="Barry K."/>
            <person name="Miller A.N."/>
            <person name="Grigoriev I.V."/>
            <person name="Debuchy R."/>
            <person name="Gladieux P."/>
            <person name="Hiltunen Thoren M."/>
            <person name="Johannesson H."/>
        </authorList>
    </citation>
    <scope>NUCLEOTIDE SEQUENCE</scope>
    <source>
        <strain evidence="8">CBS 232.78</strain>
    </source>
</reference>
<keyword evidence="6" id="KW-0325">Glycoprotein</keyword>
<keyword evidence="4 7" id="KW-1133">Transmembrane helix</keyword>
<protein>
    <submittedName>
        <fullName evidence="8">Major facilitator superfamily domain-containing protein</fullName>
    </submittedName>
</protein>
<dbReference type="GO" id="GO:0005886">
    <property type="term" value="C:plasma membrane"/>
    <property type="evidence" value="ECO:0007669"/>
    <property type="project" value="TreeGrafter"/>
</dbReference>
<dbReference type="GO" id="GO:0022857">
    <property type="term" value="F:transmembrane transporter activity"/>
    <property type="evidence" value="ECO:0007669"/>
    <property type="project" value="InterPro"/>
</dbReference>
<gene>
    <name evidence="8" type="ORF">B0H63DRAFT_543717</name>
</gene>
<dbReference type="InterPro" id="IPR011701">
    <property type="entry name" value="MFS"/>
</dbReference>
<keyword evidence="9" id="KW-1185">Reference proteome</keyword>
<feature type="transmembrane region" description="Helical" evidence="7">
    <location>
        <begin position="60"/>
        <end position="78"/>
    </location>
</feature>
<feature type="transmembrane region" description="Helical" evidence="7">
    <location>
        <begin position="180"/>
        <end position="203"/>
    </location>
</feature>
<dbReference type="PANTHER" id="PTHR23501">
    <property type="entry name" value="MAJOR FACILITATOR SUPERFAMILY"/>
    <property type="match status" value="1"/>
</dbReference>
<dbReference type="Proteomes" id="UP001285441">
    <property type="component" value="Unassembled WGS sequence"/>
</dbReference>
<evidence type="ECO:0000256" key="6">
    <source>
        <dbReference type="ARBA" id="ARBA00023180"/>
    </source>
</evidence>
<evidence type="ECO:0000256" key="7">
    <source>
        <dbReference type="SAM" id="Phobius"/>
    </source>
</evidence>
<organism evidence="8 9">
    <name type="scientific">Podospora didyma</name>
    <dbReference type="NCBI Taxonomy" id="330526"/>
    <lineage>
        <taxon>Eukaryota</taxon>
        <taxon>Fungi</taxon>
        <taxon>Dikarya</taxon>
        <taxon>Ascomycota</taxon>
        <taxon>Pezizomycotina</taxon>
        <taxon>Sordariomycetes</taxon>
        <taxon>Sordariomycetidae</taxon>
        <taxon>Sordariales</taxon>
        <taxon>Podosporaceae</taxon>
        <taxon>Podospora</taxon>
    </lineage>
</organism>
<comment type="subcellular location">
    <subcellularLocation>
        <location evidence="1">Membrane</location>
        <topology evidence="1">Multi-pass membrane protein</topology>
    </subcellularLocation>
</comment>
<dbReference type="Gene3D" id="1.20.1250.20">
    <property type="entry name" value="MFS general substrate transporter like domains"/>
    <property type="match status" value="1"/>
</dbReference>
<keyword evidence="3 7" id="KW-0812">Transmembrane</keyword>
<evidence type="ECO:0000256" key="2">
    <source>
        <dbReference type="ARBA" id="ARBA00022448"/>
    </source>
</evidence>
<dbReference type="InterPro" id="IPR036259">
    <property type="entry name" value="MFS_trans_sf"/>
</dbReference>
<dbReference type="EMBL" id="JAULSW010000004">
    <property type="protein sequence ID" value="KAK3385397.1"/>
    <property type="molecule type" value="Genomic_DNA"/>
</dbReference>
<dbReference type="AlphaFoldDB" id="A0AAE0NPM9"/>
<feature type="transmembrane region" description="Helical" evidence="7">
    <location>
        <begin position="209"/>
        <end position="233"/>
    </location>
</feature>